<comment type="similarity">
    <text evidence="3">Belongs to the HARBI1 family.</text>
</comment>
<keyword evidence="4" id="KW-0540">Nuclease</keyword>
<accession>A0AAQ3WKB5</accession>
<evidence type="ECO:0000256" key="2">
    <source>
        <dbReference type="ARBA" id="ARBA00004123"/>
    </source>
</evidence>
<evidence type="ECO:0000313" key="10">
    <source>
        <dbReference type="EMBL" id="WVZ64753.1"/>
    </source>
</evidence>
<evidence type="ECO:0000256" key="4">
    <source>
        <dbReference type="ARBA" id="ARBA00022722"/>
    </source>
</evidence>
<evidence type="ECO:0000259" key="8">
    <source>
        <dbReference type="Pfam" id="PF13359"/>
    </source>
</evidence>
<evidence type="ECO:0000256" key="7">
    <source>
        <dbReference type="ARBA" id="ARBA00023242"/>
    </source>
</evidence>
<dbReference type="InterPro" id="IPR027806">
    <property type="entry name" value="HARBI1_dom"/>
</dbReference>
<comment type="cofactor">
    <cofactor evidence="1">
        <name>a divalent metal cation</name>
        <dbReference type="ChEBI" id="CHEBI:60240"/>
    </cofactor>
</comment>
<dbReference type="Pfam" id="PF13359">
    <property type="entry name" value="DDE_Tnp_4"/>
    <property type="match status" value="1"/>
</dbReference>
<evidence type="ECO:0000256" key="5">
    <source>
        <dbReference type="ARBA" id="ARBA00022723"/>
    </source>
</evidence>
<evidence type="ECO:0008006" key="12">
    <source>
        <dbReference type="Google" id="ProtNLM"/>
    </source>
</evidence>
<dbReference type="Proteomes" id="UP001341281">
    <property type="component" value="Chromosome 03"/>
</dbReference>
<proteinExistence type="inferred from homology"/>
<reference evidence="10 11" key="1">
    <citation type="submission" date="2024-02" db="EMBL/GenBank/DDBJ databases">
        <title>High-quality chromosome-scale genome assembly of Pensacola bahiagrass (Paspalum notatum Flugge var. saurae).</title>
        <authorList>
            <person name="Vega J.M."/>
            <person name="Podio M."/>
            <person name="Orjuela J."/>
            <person name="Siena L.A."/>
            <person name="Pessino S.C."/>
            <person name="Combes M.C."/>
            <person name="Mariac C."/>
            <person name="Albertini E."/>
            <person name="Pupilli F."/>
            <person name="Ortiz J.P.A."/>
            <person name="Leblanc O."/>
        </authorList>
    </citation>
    <scope>NUCLEOTIDE SEQUENCE [LARGE SCALE GENOMIC DNA]</scope>
    <source>
        <strain evidence="10">R1</strain>
        <tissue evidence="10">Leaf</tissue>
    </source>
</reference>
<dbReference type="EMBL" id="CP144747">
    <property type="protein sequence ID" value="WVZ64753.1"/>
    <property type="molecule type" value="Genomic_DNA"/>
</dbReference>
<evidence type="ECO:0000259" key="9">
    <source>
        <dbReference type="Pfam" id="PF26138"/>
    </source>
</evidence>
<dbReference type="AlphaFoldDB" id="A0AAQ3WKB5"/>
<evidence type="ECO:0000256" key="1">
    <source>
        <dbReference type="ARBA" id="ARBA00001968"/>
    </source>
</evidence>
<evidence type="ECO:0000256" key="6">
    <source>
        <dbReference type="ARBA" id="ARBA00022801"/>
    </source>
</evidence>
<evidence type="ECO:0000256" key="3">
    <source>
        <dbReference type="ARBA" id="ARBA00006958"/>
    </source>
</evidence>
<feature type="domain" description="DDE Tnp4" evidence="8">
    <location>
        <begin position="154"/>
        <end position="313"/>
    </location>
</feature>
<dbReference type="InterPro" id="IPR058353">
    <property type="entry name" value="DUF8040"/>
</dbReference>
<keyword evidence="6" id="KW-0378">Hydrolase</keyword>
<dbReference type="Pfam" id="PF26138">
    <property type="entry name" value="DUF8040"/>
    <property type="match status" value="1"/>
</dbReference>
<dbReference type="GO" id="GO:0004518">
    <property type="term" value="F:nuclease activity"/>
    <property type="evidence" value="ECO:0007669"/>
    <property type="project" value="UniProtKB-KW"/>
</dbReference>
<dbReference type="PANTHER" id="PTHR22930:SF271">
    <property type="entry name" value="OS03G0643050 PROTEIN"/>
    <property type="match status" value="1"/>
</dbReference>
<feature type="domain" description="DUF8040" evidence="9">
    <location>
        <begin position="24"/>
        <end position="119"/>
    </location>
</feature>
<comment type="subcellular location">
    <subcellularLocation>
        <location evidence="2">Nucleus</location>
    </subcellularLocation>
</comment>
<organism evidence="10 11">
    <name type="scientific">Paspalum notatum var. saurae</name>
    <dbReference type="NCBI Taxonomy" id="547442"/>
    <lineage>
        <taxon>Eukaryota</taxon>
        <taxon>Viridiplantae</taxon>
        <taxon>Streptophyta</taxon>
        <taxon>Embryophyta</taxon>
        <taxon>Tracheophyta</taxon>
        <taxon>Spermatophyta</taxon>
        <taxon>Magnoliopsida</taxon>
        <taxon>Liliopsida</taxon>
        <taxon>Poales</taxon>
        <taxon>Poaceae</taxon>
        <taxon>PACMAD clade</taxon>
        <taxon>Panicoideae</taxon>
        <taxon>Andropogonodae</taxon>
        <taxon>Paspaleae</taxon>
        <taxon>Paspalinae</taxon>
        <taxon>Paspalum</taxon>
    </lineage>
</organism>
<protein>
    <recommendedName>
        <fullName evidence="12">DDE Tnp4 domain-containing protein</fullName>
    </recommendedName>
</protein>
<dbReference type="PANTHER" id="PTHR22930">
    <property type="match status" value="1"/>
</dbReference>
<dbReference type="GO" id="GO:0046872">
    <property type="term" value="F:metal ion binding"/>
    <property type="evidence" value="ECO:0007669"/>
    <property type="project" value="UniProtKB-KW"/>
</dbReference>
<dbReference type="GO" id="GO:0016787">
    <property type="term" value="F:hydrolase activity"/>
    <property type="evidence" value="ECO:0007669"/>
    <property type="project" value="UniProtKB-KW"/>
</dbReference>
<gene>
    <name evidence="10" type="ORF">U9M48_014228</name>
</gene>
<keyword evidence="11" id="KW-1185">Reference proteome</keyword>
<keyword evidence="7" id="KW-0539">Nucleus</keyword>
<dbReference type="GO" id="GO:0005634">
    <property type="term" value="C:nucleus"/>
    <property type="evidence" value="ECO:0007669"/>
    <property type="project" value="UniProtKB-SubCell"/>
</dbReference>
<evidence type="ECO:0000313" key="11">
    <source>
        <dbReference type="Proteomes" id="UP001341281"/>
    </source>
</evidence>
<name>A0AAQ3WKB5_PASNO</name>
<sequence length="379" mass="43423">MMKNLRLSNMVSGTLLLAGHHIYTSILSGQKHVEELLHGHKVRVRRELRMEKEIFLKLVELLRDSHLLSNARDITVEEQVAIFLFCLATNASNRLMQERFQHSGETISRYFNIVLQAIISLSSKIIELPPINTPFVISSNPKFMPYFQGCIGAIDGTHIPITMSPSLQDPYRNRKGGLSQNVMVACDFNCQFVHVSAGWEGSAADARVLQDALSHGFYVPHGKYYLVDAGYANTPNFIAPFRNVRYHLQEQGRANQRPSNAKELFNLRHAQLRNHVERIIGVLKMRFSILKCASHYPIDTQTDIVMAGCTLHNFIKKHDGSDQWLNEDGMQWTFQDGDHCYGEDVSSLNERRRAGRNERRNHIAQAMWNDYLAYIQRNN</sequence>
<dbReference type="InterPro" id="IPR045249">
    <property type="entry name" value="HARBI1-like"/>
</dbReference>
<keyword evidence="5" id="KW-0479">Metal-binding</keyword>